<evidence type="ECO:0000313" key="2">
    <source>
        <dbReference type="EMBL" id="RXK35861.1"/>
    </source>
</evidence>
<protein>
    <submittedName>
        <fullName evidence="2">Uncharacterized protein</fullName>
    </submittedName>
</protein>
<name>A0A4Q1BFZ5_TREME</name>
<gene>
    <name evidence="2" type="ORF">M231_06867</name>
</gene>
<keyword evidence="1" id="KW-0175">Coiled coil</keyword>
<evidence type="ECO:0000256" key="1">
    <source>
        <dbReference type="SAM" id="Coils"/>
    </source>
</evidence>
<sequence>MQDMSSAVIKNFEWSILSKRIQGSTAYPSLNIVWDSPADQGKDFEKTRYAYHLHSHWSLRAEITQTEPAKIRECGAALEVSFSLHHPNLPSELDLKKDQTYAMKLQQFALDSLSCNPLRPTDAKVLQFASGVSRSAHFDTEVEQLVKSINGSPTWIESACPGYSFQEFTKEEHLYVKVELTAITNYLPKGVDKLSKIGHTMHEKDISAGLDIQHVCYWHDSLKAIVTAAMREKKGAHLSELKSFRTIGLIVEKGNSLATPVWLDYGIVITLWTGWDGSQDIFQQWKPEEECEAQAQKILAERDKLAENKDKLEVDEDMAHVKTTTTKRETIHSDYEDSLDSRGWVEVKEEDTDDNSFTVIGYPD</sequence>
<reference evidence="2 3" key="1">
    <citation type="submission" date="2016-06" db="EMBL/GenBank/DDBJ databases">
        <title>Evolution of pathogenesis and genome organization in the Tremellales.</title>
        <authorList>
            <person name="Cuomo C."/>
            <person name="Litvintseva A."/>
            <person name="Heitman J."/>
            <person name="Chen Y."/>
            <person name="Sun S."/>
            <person name="Springer D."/>
            <person name="Dromer F."/>
            <person name="Young S."/>
            <person name="Zeng Q."/>
            <person name="Chapman S."/>
            <person name="Gujja S."/>
            <person name="Saif S."/>
            <person name="Birren B."/>
        </authorList>
    </citation>
    <scope>NUCLEOTIDE SEQUENCE [LARGE SCALE GENOMIC DNA]</scope>
    <source>
        <strain evidence="2 3">ATCC 28783</strain>
    </source>
</reference>
<feature type="coiled-coil region" evidence="1">
    <location>
        <begin position="288"/>
        <end position="315"/>
    </location>
</feature>
<organism evidence="2 3">
    <name type="scientific">Tremella mesenterica</name>
    <name type="common">Jelly fungus</name>
    <dbReference type="NCBI Taxonomy" id="5217"/>
    <lineage>
        <taxon>Eukaryota</taxon>
        <taxon>Fungi</taxon>
        <taxon>Dikarya</taxon>
        <taxon>Basidiomycota</taxon>
        <taxon>Agaricomycotina</taxon>
        <taxon>Tremellomycetes</taxon>
        <taxon>Tremellales</taxon>
        <taxon>Tremellaceae</taxon>
        <taxon>Tremella</taxon>
    </lineage>
</organism>
<evidence type="ECO:0000313" key="3">
    <source>
        <dbReference type="Proteomes" id="UP000289152"/>
    </source>
</evidence>
<dbReference type="EMBL" id="SDIL01000118">
    <property type="protein sequence ID" value="RXK35861.1"/>
    <property type="molecule type" value="Genomic_DNA"/>
</dbReference>
<proteinExistence type="predicted"/>
<dbReference type="AlphaFoldDB" id="A0A4Q1BFZ5"/>
<dbReference type="InParanoid" id="A0A4Q1BFZ5"/>
<comment type="caution">
    <text evidence="2">The sequence shown here is derived from an EMBL/GenBank/DDBJ whole genome shotgun (WGS) entry which is preliminary data.</text>
</comment>
<dbReference type="VEuPathDB" id="FungiDB:TREMEDRAFT_63262"/>
<dbReference type="Proteomes" id="UP000289152">
    <property type="component" value="Unassembled WGS sequence"/>
</dbReference>
<keyword evidence="3" id="KW-1185">Reference proteome</keyword>
<accession>A0A4Q1BFZ5</accession>